<evidence type="ECO:0000256" key="3">
    <source>
        <dbReference type="ARBA" id="ARBA00022737"/>
    </source>
</evidence>
<evidence type="ECO:0000313" key="6">
    <source>
        <dbReference type="EMBL" id="RKP02803.1"/>
    </source>
</evidence>
<reference evidence="5" key="3">
    <citation type="submission" date="2018-08" db="EMBL/GenBank/DDBJ databases">
        <title>Leveraging single-cell genomics to expand the Fungal Tree of Life.</title>
        <authorList>
            <consortium name="DOE Joint Genome Institute"/>
            <person name="Ahrendt S.R."/>
            <person name="Quandt C.A."/>
            <person name="Ciobanu D."/>
            <person name="Clum A."/>
            <person name="Salamov A."/>
            <person name="Andreopoulos B."/>
            <person name="Cheng J.-F."/>
            <person name="Woyke T."/>
            <person name="Pelin A."/>
            <person name="Henrissat B."/>
            <person name="Reynolds N."/>
            <person name="Benny G.L."/>
            <person name="Smith M.E."/>
            <person name="James T.Y."/>
            <person name="Grigoriev I.V."/>
        </authorList>
    </citation>
    <scope>NUCLEOTIDE SEQUENCE</scope>
    <source>
        <strain evidence="5">ATCC 52028</strain>
    </source>
</reference>
<protein>
    <submittedName>
        <fullName evidence="5">WD40 repeat-like protein</fullName>
    </submittedName>
</protein>
<proteinExistence type="inferred from homology"/>
<dbReference type="GO" id="GO:0006364">
    <property type="term" value="P:rRNA processing"/>
    <property type="evidence" value="ECO:0007669"/>
    <property type="project" value="TreeGrafter"/>
</dbReference>
<dbReference type="OrthoDB" id="756370at2759"/>
<feature type="non-terminal residue" evidence="5">
    <location>
        <position position="169"/>
    </location>
</feature>
<dbReference type="InterPro" id="IPR036322">
    <property type="entry name" value="WD40_repeat_dom_sf"/>
</dbReference>
<keyword evidence="2 4" id="KW-0853">WD repeat</keyword>
<feature type="repeat" description="WD" evidence="4">
    <location>
        <begin position="78"/>
        <end position="121"/>
    </location>
</feature>
<dbReference type="InterPro" id="IPR045227">
    <property type="entry name" value="WDR18/Ipi3/RID3"/>
</dbReference>
<dbReference type="STRING" id="1555241.A0A4V1ITB7"/>
<evidence type="ECO:0000256" key="4">
    <source>
        <dbReference type="PROSITE-ProRule" id="PRU00221"/>
    </source>
</evidence>
<reference evidence="7 8" key="1">
    <citation type="journal article" date="2018" name="Nat. Microbiol.">
        <title>Leveraging single-cell genomics to expand the fungal tree of life.</title>
        <authorList>
            <person name="Ahrendt S.R."/>
            <person name="Quandt C.A."/>
            <person name="Ciobanu D."/>
            <person name="Clum A."/>
            <person name="Salamov A."/>
            <person name="Andreopoulos B."/>
            <person name="Cheng J.F."/>
            <person name="Woyke T."/>
            <person name="Pelin A."/>
            <person name="Henrissat B."/>
            <person name="Reynolds N.K."/>
            <person name="Benny G.L."/>
            <person name="Smith M.E."/>
            <person name="James T.Y."/>
            <person name="Grigoriev I.V."/>
        </authorList>
    </citation>
    <scope>NUCLEOTIDE SEQUENCE [LARGE SCALE GENOMIC DNA]</scope>
    <source>
        <strain evidence="7 8">ATCC 52028</strain>
    </source>
</reference>
<feature type="repeat" description="WD" evidence="4">
    <location>
        <begin position="130"/>
        <end position="169"/>
    </location>
</feature>
<organism evidence="5 7">
    <name type="scientific">Caulochytrium protostelioides</name>
    <dbReference type="NCBI Taxonomy" id="1555241"/>
    <lineage>
        <taxon>Eukaryota</taxon>
        <taxon>Fungi</taxon>
        <taxon>Fungi incertae sedis</taxon>
        <taxon>Chytridiomycota</taxon>
        <taxon>Chytridiomycota incertae sedis</taxon>
        <taxon>Chytridiomycetes</taxon>
        <taxon>Caulochytriales</taxon>
        <taxon>Caulochytriaceae</taxon>
        <taxon>Caulochytrium</taxon>
    </lineage>
</organism>
<dbReference type="Proteomes" id="UP000268535">
    <property type="component" value="Unassembled WGS sequence"/>
</dbReference>
<feature type="non-terminal residue" evidence="5">
    <location>
        <position position="1"/>
    </location>
</feature>
<evidence type="ECO:0000313" key="7">
    <source>
        <dbReference type="Proteomes" id="UP000268535"/>
    </source>
</evidence>
<dbReference type="AlphaFoldDB" id="A0A4V1ITB7"/>
<dbReference type="EMBL" id="ML009890">
    <property type="protein sequence ID" value="RKO96497.1"/>
    <property type="molecule type" value="Genomic_DNA"/>
</dbReference>
<dbReference type="InterPro" id="IPR001680">
    <property type="entry name" value="WD40_rpt"/>
</dbReference>
<dbReference type="SUPFAM" id="SSF50978">
    <property type="entry name" value="WD40 repeat-like"/>
    <property type="match status" value="1"/>
</dbReference>
<keyword evidence="3" id="KW-0677">Repeat</keyword>
<dbReference type="SMART" id="SM00320">
    <property type="entry name" value="WD40"/>
    <property type="match status" value="3"/>
</dbReference>
<evidence type="ECO:0000313" key="8">
    <source>
        <dbReference type="Proteomes" id="UP000274922"/>
    </source>
</evidence>
<dbReference type="PANTHER" id="PTHR18763">
    <property type="entry name" value="WD-REPEAT PROTEIN 18"/>
    <property type="match status" value="1"/>
</dbReference>
<dbReference type="InterPro" id="IPR015943">
    <property type="entry name" value="WD40/YVTN_repeat-like_dom_sf"/>
</dbReference>
<keyword evidence="8" id="KW-1185">Reference proteome</keyword>
<dbReference type="InterPro" id="IPR019775">
    <property type="entry name" value="WD40_repeat_CS"/>
</dbReference>
<name>A0A4V1ITB7_9FUNG</name>
<dbReference type="EMBL" id="ML014135">
    <property type="protein sequence ID" value="RKP02803.1"/>
    <property type="molecule type" value="Genomic_DNA"/>
</dbReference>
<comment type="similarity">
    <text evidence="1">Belongs to the WD repeat IPI3/WDR18 family.</text>
</comment>
<dbReference type="PROSITE" id="PS50294">
    <property type="entry name" value="WD_REPEATS_REGION"/>
    <property type="match status" value="1"/>
</dbReference>
<dbReference type="GO" id="GO:0120330">
    <property type="term" value="C:rixosome complex"/>
    <property type="evidence" value="ECO:0007669"/>
    <property type="project" value="TreeGrafter"/>
</dbReference>
<dbReference type="Gene3D" id="2.130.10.10">
    <property type="entry name" value="YVTN repeat-like/Quinoprotein amine dehydrogenase"/>
    <property type="match status" value="2"/>
</dbReference>
<sequence length="169" mass="18049">LRVVAVSPCGQWCAGAGDAGRVHLWHLPRGKLIHFWDAHFQAIRAMAFRPDGQALATAGDDGRFTSGRDGGDADTVTLQGHSLAVTQIAWSRLPSAPRLFSTSLDRTFRIWQPATGQCLATILFPSPLTCLAHDGAILSVALSFEETRAVSASSDGTVKIWDLASAQPV</sequence>
<accession>A0A4V1ITB7</accession>
<dbReference type="PROSITE" id="PS50082">
    <property type="entry name" value="WD_REPEATS_2"/>
    <property type="match status" value="2"/>
</dbReference>
<gene>
    <name evidence="5" type="ORF">CAUPRSCDRAFT_742</name>
    <name evidence="6" type="ORF">CXG81DRAFT_7246</name>
</gene>
<dbReference type="GO" id="GO:0006261">
    <property type="term" value="P:DNA-templated DNA replication"/>
    <property type="evidence" value="ECO:0007669"/>
    <property type="project" value="TreeGrafter"/>
</dbReference>
<evidence type="ECO:0000313" key="5">
    <source>
        <dbReference type="EMBL" id="RKO96497.1"/>
    </source>
</evidence>
<dbReference type="Proteomes" id="UP000274922">
    <property type="component" value="Unassembled WGS sequence"/>
</dbReference>
<dbReference type="GO" id="GO:0005656">
    <property type="term" value="C:nuclear pre-replicative complex"/>
    <property type="evidence" value="ECO:0007669"/>
    <property type="project" value="TreeGrafter"/>
</dbReference>
<dbReference type="PANTHER" id="PTHR18763:SF0">
    <property type="entry name" value="WD REPEAT-CONTAINING PROTEIN 18"/>
    <property type="match status" value="1"/>
</dbReference>
<dbReference type="Pfam" id="PF00400">
    <property type="entry name" value="WD40"/>
    <property type="match status" value="3"/>
</dbReference>
<reference evidence="6" key="2">
    <citation type="submission" date="2018-04" db="EMBL/GenBank/DDBJ databases">
        <title>Leveraging single-cell genomics to expand the Fungal Tree of Life.</title>
        <authorList>
            <consortium name="DOE Joint Genome Institute"/>
            <person name="Ahrendt S.R."/>
            <person name="Quandt C.A."/>
            <person name="Ciobanu D."/>
            <person name="Clum A."/>
            <person name="Salamov A."/>
            <person name="Andreopoulos B."/>
            <person name="Cheng J.-F."/>
            <person name="Woyke T."/>
            <person name="Pelin A."/>
            <person name="Henrissat B."/>
            <person name="Benny G.L."/>
            <person name="Smith M.E."/>
            <person name="James T.Y."/>
            <person name="Grigoriev I.V."/>
        </authorList>
    </citation>
    <scope>NUCLEOTIDE SEQUENCE</scope>
    <source>
        <strain evidence="6">ATCC 52028</strain>
    </source>
</reference>
<evidence type="ECO:0000256" key="1">
    <source>
        <dbReference type="ARBA" id="ARBA00010143"/>
    </source>
</evidence>
<evidence type="ECO:0000256" key="2">
    <source>
        <dbReference type="ARBA" id="ARBA00022574"/>
    </source>
</evidence>
<dbReference type="PROSITE" id="PS00678">
    <property type="entry name" value="WD_REPEATS_1"/>
    <property type="match status" value="1"/>
</dbReference>